<feature type="compositionally biased region" description="Low complexity" evidence="1">
    <location>
        <begin position="80"/>
        <end position="95"/>
    </location>
</feature>
<evidence type="ECO:0000313" key="3">
    <source>
        <dbReference type="Proteomes" id="UP001151582"/>
    </source>
</evidence>
<evidence type="ECO:0000313" key="2">
    <source>
        <dbReference type="EMBL" id="KAJ1971037.1"/>
    </source>
</evidence>
<dbReference type="EMBL" id="JANBQB010001531">
    <property type="protein sequence ID" value="KAJ1971037.1"/>
    <property type="molecule type" value="Genomic_DNA"/>
</dbReference>
<feature type="compositionally biased region" description="Polar residues" evidence="1">
    <location>
        <begin position="198"/>
        <end position="229"/>
    </location>
</feature>
<gene>
    <name evidence="2" type="ORF">H4R34_005870</name>
</gene>
<organism evidence="2 3">
    <name type="scientific">Dimargaris verticillata</name>
    <dbReference type="NCBI Taxonomy" id="2761393"/>
    <lineage>
        <taxon>Eukaryota</taxon>
        <taxon>Fungi</taxon>
        <taxon>Fungi incertae sedis</taxon>
        <taxon>Zoopagomycota</taxon>
        <taxon>Kickxellomycotina</taxon>
        <taxon>Dimargaritomycetes</taxon>
        <taxon>Dimargaritales</taxon>
        <taxon>Dimargaritaceae</taxon>
        <taxon>Dimargaris</taxon>
    </lineage>
</organism>
<keyword evidence="3" id="KW-1185">Reference proteome</keyword>
<evidence type="ECO:0000256" key="1">
    <source>
        <dbReference type="SAM" id="MobiDB-lite"/>
    </source>
</evidence>
<protein>
    <submittedName>
        <fullName evidence="2">Uncharacterized protein</fullName>
    </submittedName>
</protein>
<sequence length="265" mass="28092">LSRSSDDRDMTSPTLPAADQMQPPHSATSVPRPIPLSGPAAQRRASIHALTGWSSLYAHPTMADTKPHENTGQQPRALRTGSLGSAFGLSSASATGPPPLFATSLPSPSQRTAFPPGLYHPPASAAKDTTLPTYQQNTSVSPPAHFSGIPTPFRRMSYSMGTHPGPSGTMATANTQPQSRPTPTLDGQRNDNNERSPGASSLNHYQLETSSAPSSAGQPTETSLTWNHSATDEGAKARKIRRIRTQPPRPESPMGKMILSGQFLD</sequence>
<reference evidence="2" key="1">
    <citation type="submission" date="2022-07" db="EMBL/GenBank/DDBJ databases">
        <title>Phylogenomic reconstructions and comparative analyses of Kickxellomycotina fungi.</title>
        <authorList>
            <person name="Reynolds N.K."/>
            <person name="Stajich J.E."/>
            <person name="Barry K."/>
            <person name="Grigoriev I.V."/>
            <person name="Crous P."/>
            <person name="Smith M.E."/>
        </authorList>
    </citation>
    <scope>NUCLEOTIDE SEQUENCE</scope>
    <source>
        <strain evidence="2">RSA 567</strain>
    </source>
</reference>
<feature type="region of interest" description="Disordered" evidence="1">
    <location>
        <begin position="1"/>
        <end position="45"/>
    </location>
</feature>
<feature type="non-terminal residue" evidence="2">
    <location>
        <position position="1"/>
    </location>
</feature>
<dbReference type="OrthoDB" id="5600460at2759"/>
<feature type="compositionally biased region" description="Polar residues" evidence="1">
    <location>
        <begin position="130"/>
        <end position="141"/>
    </location>
</feature>
<feature type="region of interest" description="Disordered" evidence="1">
    <location>
        <begin position="60"/>
        <end position="265"/>
    </location>
</feature>
<feature type="compositionally biased region" description="Polar residues" evidence="1">
    <location>
        <begin position="169"/>
        <end position="187"/>
    </location>
</feature>
<feature type="compositionally biased region" description="Basic and acidic residues" evidence="1">
    <location>
        <begin position="1"/>
        <end position="10"/>
    </location>
</feature>
<dbReference type="Proteomes" id="UP001151582">
    <property type="component" value="Unassembled WGS sequence"/>
</dbReference>
<comment type="caution">
    <text evidence="2">The sequence shown here is derived from an EMBL/GenBank/DDBJ whole genome shotgun (WGS) entry which is preliminary data.</text>
</comment>
<dbReference type="AlphaFoldDB" id="A0A9W8E5R5"/>
<proteinExistence type="predicted"/>
<name>A0A9W8E5R5_9FUNG</name>
<accession>A0A9W8E5R5</accession>